<evidence type="ECO:0000259" key="6">
    <source>
        <dbReference type="Pfam" id="PF00441"/>
    </source>
</evidence>
<dbReference type="PANTHER" id="PTHR43884:SF22">
    <property type="entry name" value="BLR3437 PROTEIN"/>
    <property type="match status" value="1"/>
</dbReference>
<feature type="domain" description="Acyl-CoA dehydrogenase/oxidase N-terminal" evidence="8">
    <location>
        <begin position="16"/>
        <end position="125"/>
    </location>
</feature>
<dbReference type="FunFam" id="2.40.110.10:FF:000002">
    <property type="entry name" value="Acyl-CoA dehydrogenase fadE12"/>
    <property type="match status" value="1"/>
</dbReference>
<evidence type="ECO:0000256" key="1">
    <source>
        <dbReference type="ARBA" id="ARBA00001974"/>
    </source>
</evidence>
<feature type="domain" description="Acyl-CoA oxidase/dehydrogenase middle" evidence="7">
    <location>
        <begin position="129"/>
        <end position="222"/>
    </location>
</feature>
<dbReference type="Gene3D" id="1.20.140.10">
    <property type="entry name" value="Butyryl-CoA Dehydrogenase, subunit A, domain 3"/>
    <property type="match status" value="1"/>
</dbReference>
<protein>
    <submittedName>
        <fullName evidence="9">Acyl-CoA dehydrogenase family protein</fullName>
    </submittedName>
</protein>
<dbReference type="Gene3D" id="1.10.540.10">
    <property type="entry name" value="Acyl-CoA dehydrogenase/oxidase, N-terminal domain"/>
    <property type="match status" value="1"/>
</dbReference>
<dbReference type="Pfam" id="PF00441">
    <property type="entry name" value="Acyl-CoA_dh_1"/>
    <property type="match status" value="1"/>
</dbReference>
<accession>A0A7G9RNN2</accession>
<dbReference type="RefSeq" id="WP_187597472.1">
    <property type="nucleotide sequence ID" value="NZ_CP060714.1"/>
</dbReference>
<dbReference type="GO" id="GO:0050660">
    <property type="term" value="F:flavin adenine dinucleotide binding"/>
    <property type="evidence" value="ECO:0007669"/>
    <property type="project" value="InterPro"/>
</dbReference>
<dbReference type="InterPro" id="IPR037069">
    <property type="entry name" value="AcylCoA_DH/ox_N_sf"/>
</dbReference>
<evidence type="ECO:0000313" key="9">
    <source>
        <dbReference type="EMBL" id="QNN57207.1"/>
    </source>
</evidence>
<comment type="similarity">
    <text evidence="2">Belongs to the acyl-CoA dehydrogenase family.</text>
</comment>
<dbReference type="InterPro" id="IPR006089">
    <property type="entry name" value="Acyl-CoA_DH_CS"/>
</dbReference>
<dbReference type="PROSITE" id="PS00073">
    <property type="entry name" value="ACYL_COA_DH_2"/>
    <property type="match status" value="1"/>
</dbReference>
<keyword evidence="5" id="KW-0560">Oxidoreductase</keyword>
<dbReference type="KEGG" id="drg:H9K76_22550"/>
<gene>
    <name evidence="9" type="ORF">H9K76_22550</name>
</gene>
<dbReference type="GO" id="GO:0003995">
    <property type="term" value="F:acyl-CoA dehydrogenase activity"/>
    <property type="evidence" value="ECO:0007669"/>
    <property type="project" value="InterPro"/>
</dbReference>
<dbReference type="FunFam" id="1.20.140.10:FF:000001">
    <property type="entry name" value="Acyl-CoA dehydrogenase"/>
    <property type="match status" value="1"/>
</dbReference>
<dbReference type="InterPro" id="IPR009100">
    <property type="entry name" value="AcylCoA_DH/oxidase_NM_dom_sf"/>
</dbReference>
<evidence type="ECO:0000256" key="5">
    <source>
        <dbReference type="ARBA" id="ARBA00023002"/>
    </source>
</evidence>
<dbReference type="InterPro" id="IPR009075">
    <property type="entry name" value="AcylCo_DH/oxidase_C"/>
</dbReference>
<dbReference type="Pfam" id="PF02770">
    <property type="entry name" value="Acyl-CoA_dh_M"/>
    <property type="match status" value="1"/>
</dbReference>
<dbReference type="Pfam" id="PF02771">
    <property type="entry name" value="Acyl-CoA_dh_N"/>
    <property type="match status" value="1"/>
</dbReference>
<dbReference type="SUPFAM" id="SSF56645">
    <property type="entry name" value="Acyl-CoA dehydrogenase NM domain-like"/>
    <property type="match status" value="1"/>
</dbReference>
<keyword evidence="3" id="KW-0285">Flavoprotein</keyword>
<evidence type="ECO:0000259" key="7">
    <source>
        <dbReference type="Pfam" id="PF02770"/>
    </source>
</evidence>
<feature type="domain" description="Acyl-CoA dehydrogenase/oxidase C-terminal" evidence="6">
    <location>
        <begin position="234"/>
        <end position="383"/>
    </location>
</feature>
<keyword evidence="10" id="KW-1185">Reference proteome</keyword>
<dbReference type="PANTHER" id="PTHR43884">
    <property type="entry name" value="ACYL-COA DEHYDROGENASE"/>
    <property type="match status" value="1"/>
</dbReference>
<dbReference type="InterPro" id="IPR006091">
    <property type="entry name" value="Acyl-CoA_Oxase/DH_mid-dom"/>
</dbReference>
<keyword evidence="4" id="KW-0274">FAD</keyword>
<dbReference type="SUPFAM" id="SSF47203">
    <property type="entry name" value="Acyl-CoA dehydrogenase C-terminal domain-like"/>
    <property type="match status" value="1"/>
</dbReference>
<evidence type="ECO:0000259" key="8">
    <source>
        <dbReference type="Pfam" id="PF02771"/>
    </source>
</evidence>
<evidence type="ECO:0000313" key="10">
    <source>
        <dbReference type="Proteomes" id="UP000515811"/>
    </source>
</evidence>
<dbReference type="InterPro" id="IPR046373">
    <property type="entry name" value="Acyl-CoA_Oxase/DH_mid-dom_sf"/>
</dbReference>
<proteinExistence type="inferred from homology"/>
<reference evidence="9 10" key="1">
    <citation type="submission" date="2020-08" db="EMBL/GenBank/DDBJ databases">
        <title>Genome sequence of Diaphorobacter ruginosibacter DSM 27467T.</title>
        <authorList>
            <person name="Hyun D.-W."/>
            <person name="Bae J.-W."/>
        </authorList>
    </citation>
    <scope>NUCLEOTIDE SEQUENCE [LARGE SCALE GENOMIC DNA]</scope>
    <source>
        <strain evidence="9 10">DSM 27467</strain>
    </source>
</reference>
<evidence type="ECO:0000256" key="3">
    <source>
        <dbReference type="ARBA" id="ARBA00022630"/>
    </source>
</evidence>
<dbReference type="InterPro" id="IPR036250">
    <property type="entry name" value="AcylCo_DH-like_C"/>
</dbReference>
<dbReference type="EMBL" id="CP060714">
    <property type="protein sequence ID" value="QNN57207.1"/>
    <property type="molecule type" value="Genomic_DNA"/>
</dbReference>
<evidence type="ECO:0000256" key="2">
    <source>
        <dbReference type="ARBA" id="ARBA00009347"/>
    </source>
</evidence>
<dbReference type="AlphaFoldDB" id="A0A7G9RNN2"/>
<dbReference type="Proteomes" id="UP000515811">
    <property type="component" value="Chromosome"/>
</dbReference>
<dbReference type="Gene3D" id="2.40.110.10">
    <property type="entry name" value="Butyryl-CoA Dehydrogenase, subunit A, domain 2"/>
    <property type="match status" value="1"/>
</dbReference>
<sequence length="387" mass="41679">MADQSYLQWPFFEPRHALLARELDAWAAQNIAQEHGSDVDAACRHLVKQLGEAGWLRHAVAGADFGGAGEQIDTRSICLIRETLARHSGLADFAFAMQGLGSGAISLAGTDAQKQRYLTRVAKGEAISAFALSEPDAGSDVAAMSCSAVLDGDHYVINGEKTWISNGGIADVYVVFVRTGEAPGARGITALIVDAGTPGFEIAERIDVIAPHPLARLRFTDCRVPVSQRVGAGGEGFKVAMRTLDVFRTSVAAAALGFARRALDEALHRATTRRMFSGVLADFQLTQAKLAQMATQIDSAALLTYRAAWQRDQGGNVTREAAMAKMTATENAQQVIDAAVQMWGGMGVVSEQPVERLYREIRALRIYEGATEVQQLIIARELLKQAH</sequence>
<dbReference type="PROSITE" id="PS00072">
    <property type="entry name" value="ACYL_COA_DH_1"/>
    <property type="match status" value="1"/>
</dbReference>
<name>A0A7G9RNN2_9BURK</name>
<dbReference type="InterPro" id="IPR013786">
    <property type="entry name" value="AcylCoA_DH/ox_N"/>
</dbReference>
<organism evidence="9 10">
    <name type="scientific">Diaphorobacter ruginosibacter</name>
    <dbReference type="NCBI Taxonomy" id="1715720"/>
    <lineage>
        <taxon>Bacteria</taxon>
        <taxon>Pseudomonadati</taxon>
        <taxon>Pseudomonadota</taxon>
        <taxon>Betaproteobacteria</taxon>
        <taxon>Burkholderiales</taxon>
        <taxon>Comamonadaceae</taxon>
        <taxon>Diaphorobacter</taxon>
    </lineage>
</organism>
<evidence type="ECO:0000256" key="4">
    <source>
        <dbReference type="ARBA" id="ARBA00022827"/>
    </source>
</evidence>
<comment type="cofactor">
    <cofactor evidence="1">
        <name>FAD</name>
        <dbReference type="ChEBI" id="CHEBI:57692"/>
    </cofactor>
</comment>